<keyword evidence="4" id="KW-1185">Reference proteome</keyword>
<dbReference type="InterPro" id="IPR000008">
    <property type="entry name" value="C2_dom"/>
</dbReference>
<dbReference type="Proteomes" id="UP000278807">
    <property type="component" value="Unassembled WGS sequence"/>
</dbReference>
<dbReference type="PROSITE" id="PS50004">
    <property type="entry name" value="C2"/>
    <property type="match status" value="1"/>
</dbReference>
<gene>
    <name evidence="3" type="ORF">HNAJ_LOCUS3530</name>
</gene>
<dbReference type="Pfam" id="PF00168">
    <property type="entry name" value="C2"/>
    <property type="match status" value="1"/>
</dbReference>
<evidence type="ECO:0000259" key="2">
    <source>
        <dbReference type="PROSITE" id="PS50004"/>
    </source>
</evidence>
<proteinExistence type="predicted"/>
<evidence type="ECO:0000313" key="4">
    <source>
        <dbReference type="Proteomes" id="UP000278807"/>
    </source>
</evidence>
<sequence>MDQTGNGFRIDYNTVCGLELLPQERCGLIATYRLPLSDLLNSGTIAPRWISLLQVSSTSKSSGFQLSESCHLELPYRLAGAIKISANFEANSSQRNILEDIFFVASHRDIQSSRPLGFNLSSRWSTSNILGTMNDFHSSYDFWQFALHFELLRLPTQSALLDAFGSAAHKERSLYCHFFIQAILGPVTKISSARSLPQTTKDSGYGIVKFQDTLTFESLLVPDFEGSVLEIQVWLSSVNLNETPITFENPTSRLLGTQSPSDSEQVFYWCSRSNDVPLNTVSNCICIPVYPLVQFPSSTVVSECWIAFRAERSLTKTGIGIGGNISAEGALVWYLEDYFRTSSSRILQSGVHSTETFPVYVVIERANRLSPDSSLKNIENLESFATFVVASENPSTENSHRTVTTPPVLNRLEPVWNYYRYALLPYSLINDDSKALTVDVWQRTQGDQQLSHLGRAKIPLSTISLPSSSSNSSSVGLEFVRGWYEIYDEHENSKGQILVGVYPLGDKEENPMNASLCPRLKNLLNPNKSIEIEENHTEYCTTNGKEVSVFNQPPIMENSFHVTFENRTKNSPVSWELDPELQATNTSFLLNSLQSKLEELDIQNARFKQKLSNLMNSEPKDTFNTTNPPVKDLENSHVKDLLFSGSLSVLNHEESEDFIIYPFKGTDTYSRIMVSSPEPGCSYPPSVFEESPISDFQEVNIDYPEGINGKINVSELNSDDEEQMENNDAVSLASTATLSSVSSLLLRNRFSEIGTEEASIPKNGGFDCPSTWSVSSTNVEEYIQRFRQALQEMKVSHLHQEFCQSNQFISKYEAIADISKSNTVRMVDTISINDDKKTEALCDPGSKSELEQTIANLKQDQVSTDPLDSFRESWNTPNSLSFQHFYQDMTEVSYGILCSSRDMQS</sequence>
<accession>A0A0R3T8Z4</accession>
<evidence type="ECO:0000313" key="3">
    <source>
        <dbReference type="EMBL" id="VDN99389.1"/>
    </source>
</evidence>
<dbReference type="WBParaSite" id="HNAJ_0000353301-mRNA-1">
    <property type="protein sequence ID" value="HNAJ_0000353301-mRNA-1"/>
    <property type="gene ID" value="HNAJ_0000353301"/>
</dbReference>
<feature type="domain" description="C2" evidence="2">
    <location>
        <begin position="340"/>
        <end position="473"/>
    </location>
</feature>
<protein>
    <submittedName>
        <fullName evidence="5">C2 domain-containing protein</fullName>
    </submittedName>
</protein>
<evidence type="ECO:0000256" key="1">
    <source>
        <dbReference type="SAM" id="Coils"/>
    </source>
</evidence>
<dbReference type="SUPFAM" id="SSF49562">
    <property type="entry name" value="C2 domain (Calcium/lipid-binding domain, CaLB)"/>
    <property type="match status" value="1"/>
</dbReference>
<dbReference type="InterPro" id="IPR035892">
    <property type="entry name" value="C2_domain_sf"/>
</dbReference>
<organism evidence="5">
    <name type="scientific">Rodentolepis nana</name>
    <name type="common">Dwarf tapeworm</name>
    <name type="synonym">Hymenolepis nana</name>
    <dbReference type="NCBI Taxonomy" id="102285"/>
    <lineage>
        <taxon>Eukaryota</taxon>
        <taxon>Metazoa</taxon>
        <taxon>Spiralia</taxon>
        <taxon>Lophotrochozoa</taxon>
        <taxon>Platyhelminthes</taxon>
        <taxon>Cestoda</taxon>
        <taxon>Eucestoda</taxon>
        <taxon>Cyclophyllidea</taxon>
        <taxon>Hymenolepididae</taxon>
        <taxon>Rodentolepis</taxon>
    </lineage>
</organism>
<dbReference type="Gene3D" id="2.60.40.150">
    <property type="entry name" value="C2 domain"/>
    <property type="match status" value="1"/>
</dbReference>
<name>A0A0R3T8Z4_RODNA</name>
<dbReference type="STRING" id="102285.A0A0R3T8Z4"/>
<evidence type="ECO:0000313" key="5">
    <source>
        <dbReference type="WBParaSite" id="HNAJ_0000353301-mRNA-1"/>
    </source>
</evidence>
<feature type="coiled-coil region" evidence="1">
    <location>
        <begin position="590"/>
        <end position="617"/>
    </location>
</feature>
<dbReference type="EMBL" id="UZAE01002097">
    <property type="protein sequence ID" value="VDN99389.1"/>
    <property type="molecule type" value="Genomic_DNA"/>
</dbReference>
<dbReference type="AlphaFoldDB" id="A0A0R3T8Z4"/>
<keyword evidence="1" id="KW-0175">Coiled coil</keyword>
<dbReference type="OrthoDB" id="79771at2759"/>
<reference evidence="5" key="1">
    <citation type="submission" date="2017-02" db="UniProtKB">
        <authorList>
            <consortium name="WormBaseParasite"/>
        </authorList>
    </citation>
    <scope>IDENTIFICATION</scope>
</reference>
<reference evidence="3 4" key="2">
    <citation type="submission" date="2018-11" db="EMBL/GenBank/DDBJ databases">
        <authorList>
            <consortium name="Pathogen Informatics"/>
        </authorList>
    </citation>
    <scope>NUCLEOTIDE SEQUENCE [LARGE SCALE GENOMIC DNA]</scope>
</reference>